<feature type="domain" description="HTH merR-type" evidence="2">
    <location>
        <begin position="1"/>
        <end position="68"/>
    </location>
</feature>
<dbReference type="InterPro" id="IPR009061">
    <property type="entry name" value="DNA-bd_dom_put_sf"/>
</dbReference>
<evidence type="ECO:0000313" key="3">
    <source>
        <dbReference type="EMBL" id="MFC3997975.1"/>
    </source>
</evidence>
<gene>
    <name evidence="3" type="ORF">ACFOVU_18730</name>
</gene>
<dbReference type="PANTHER" id="PTHR30204">
    <property type="entry name" value="REDOX-CYCLING DRUG-SENSING TRANSCRIPTIONAL ACTIVATOR SOXR"/>
    <property type="match status" value="1"/>
</dbReference>
<dbReference type="InterPro" id="IPR000551">
    <property type="entry name" value="MerR-type_HTH_dom"/>
</dbReference>
<dbReference type="EMBL" id="JBHSBH010000012">
    <property type="protein sequence ID" value="MFC3997975.1"/>
    <property type="molecule type" value="Genomic_DNA"/>
</dbReference>
<evidence type="ECO:0000259" key="2">
    <source>
        <dbReference type="PROSITE" id="PS50937"/>
    </source>
</evidence>
<protein>
    <submittedName>
        <fullName evidence="3">MerR family transcriptional regulator</fullName>
    </submittedName>
</protein>
<accession>A0ABV8FP86</accession>
<dbReference type="PROSITE" id="PS00552">
    <property type="entry name" value="HTH_MERR_1"/>
    <property type="match status" value="1"/>
</dbReference>
<dbReference type="Proteomes" id="UP001595847">
    <property type="component" value="Unassembled WGS sequence"/>
</dbReference>
<comment type="caution">
    <text evidence="3">The sequence shown here is derived from an EMBL/GenBank/DDBJ whole genome shotgun (WGS) entry which is preliminary data.</text>
</comment>
<dbReference type="RefSeq" id="WP_378535896.1">
    <property type="nucleotide sequence ID" value="NZ_JBHSBH010000012.1"/>
</dbReference>
<organism evidence="3 4">
    <name type="scientific">Nocardiopsis sediminis</name>
    <dbReference type="NCBI Taxonomy" id="1778267"/>
    <lineage>
        <taxon>Bacteria</taxon>
        <taxon>Bacillati</taxon>
        <taxon>Actinomycetota</taxon>
        <taxon>Actinomycetes</taxon>
        <taxon>Streptosporangiales</taxon>
        <taxon>Nocardiopsidaceae</taxon>
        <taxon>Nocardiopsis</taxon>
    </lineage>
</organism>
<dbReference type="PROSITE" id="PS50937">
    <property type="entry name" value="HTH_MERR_2"/>
    <property type="match status" value="1"/>
</dbReference>
<evidence type="ECO:0000313" key="4">
    <source>
        <dbReference type="Proteomes" id="UP001595847"/>
    </source>
</evidence>
<dbReference type="SUPFAM" id="SSF46955">
    <property type="entry name" value="Putative DNA-binding domain"/>
    <property type="match status" value="1"/>
</dbReference>
<keyword evidence="4" id="KW-1185">Reference proteome</keyword>
<dbReference type="Gene3D" id="1.10.1660.10">
    <property type="match status" value="1"/>
</dbReference>
<proteinExistence type="predicted"/>
<dbReference type="PANTHER" id="PTHR30204:SF97">
    <property type="entry name" value="MERR FAMILY REGULATORY PROTEIN"/>
    <property type="match status" value="1"/>
</dbReference>
<sequence length="122" mass="13551">MRIGELARRTGVSVRSLRYYEEQGLLTSQRTPGGHRDYADDAVERVDRIQCLYSAGLCSSKISELLPCILDHERGAPAPDLVDLLTVERRRIDGMMAQLAESRRILDGVIASAGREHRADSA</sequence>
<keyword evidence="1" id="KW-0238">DNA-binding</keyword>
<dbReference type="Pfam" id="PF13411">
    <property type="entry name" value="MerR_1"/>
    <property type="match status" value="1"/>
</dbReference>
<dbReference type="InterPro" id="IPR047057">
    <property type="entry name" value="MerR_fam"/>
</dbReference>
<reference evidence="4" key="1">
    <citation type="journal article" date="2019" name="Int. J. Syst. Evol. Microbiol.">
        <title>The Global Catalogue of Microorganisms (GCM) 10K type strain sequencing project: providing services to taxonomists for standard genome sequencing and annotation.</title>
        <authorList>
            <consortium name="The Broad Institute Genomics Platform"/>
            <consortium name="The Broad Institute Genome Sequencing Center for Infectious Disease"/>
            <person name="Wu L."/>
            <person name="Ma J."/>
        </authorList>
    </citation>
    <scope>NUCLEOTIDE SEQUENCE [LARGE SCALE GENOMIC DNA]</scope>
    <source>
        <strain evidence="4">TBRC 1826</strain>
    </source>
</reference>
<dbReference type="PRINTS" id="PR00040">
    <property type="entry name" value="HTHMERR"/>
</dbReference>
<name>A0ABV8FP86_9ACTN</name>
<dbReference type="CDD" id="cd01282">
    <property type="entry name" value="HTH_MerR-like_sg3"/>
    <property type="match status" value="1"/>
</dbReference>
<dbReference type="SMART" id="SM00422">
    <property type="entry name" value="HTH_MERR"/>
    <property type="match status" value="1"/>
</dbReference>
<evidence type="ECO:0000256" key="1">
    <source>
        <dbReference type="ARBA" id="ARBA00023125"/>
    </source>
</evidence>